<evidence type="ECO:0000259" key="1">
    <source>
        <dbReference type="PROSITE" id="PS51186"/>
    </source>
</evidence>
<organism evidence="2 3">
    <name type="scientific">Fimbriimonas ginsengisoli Gsoil 348</name>
    <dbReference type="NCBI Taxonomy" id="661478"/>
    <lineage>
        <taxon>Bacteria</taxon>
        <taxon>Bacillati</taxon>
        <taxon>Armatimonadota</taxon>
        <taxon>Fimbriimonadia</taxon>
        <taxon>Fimbriimonadales</taxon>
        <taxon>Fimbriimonadaceae</taxon>
        <taxon>Fimbriimonas</taxon>
    </lineage>
</organism>
<gene>
    <name evidence="2" type="ORF">OP10G_0278</name>
</gene>
<reference evidence="2 3" key="1">
    <citation type="journal article" date="2014" name="PLoS ONE">
        <title>The first complete genome sequence of the class fimbriimonadia in the phylum armatimonadetes.</title>
        <authorList>
            <person name="Hu Z.Y."/>
            <person name="Wang Y.Z."/>
            <person name="Im W.T."/>
            <person name="Wang S.Y."/>
            <person name="Zhao G.P."/>
            <person name="Zheng H.J."/>
            <person name="Quan Z.X."/>
        </authorList>
    </citation>
    <scope>NUCLEOTIDE SEQUENCE [LARGE SCALE GENOMIC DNA]</scope>
    <source>
        <strain evidence="2">Gsoil 348</strain>
    </source>
</reference>
<sequence>MAIGIPEAIQAFGRGFTFTRSFTHPYEFVQVGPLWVMRDGPRRRGPYRGEEILAHGISPEEVAEAIREYAPERYAVCAIEGMDTDLEALKDRYKELGFRLLRREPMMVRPLRAEDQLARHPSVVRINHREEADRVAVAAGGRQILPLHLGLDDSPLRLYAWMQEDVPVGWVRSIRCGEAAWVSNMYVHPNHRRKGIATHLLSAMLFDDRRLGIANSVLLASNAGSKLYPSLGYEQIGLLQLFVPKKK</sequence>
<dbReference type="PROSITE" id="PS51186">
    <property type="entry name" value="GNAT"/>
    <property type="match status" value="1"/>
</dbReference>
<evidence type="ECO:0000313" key="2">
    <source>
        <dbReference type="EMBL" id="AIE83646.1"/>
    </source>
</evidence>
<dbReference type="InterPro" id="IPR016181">
    <property type="entry name" value="Acyl_CoA_acyltransferase"/>
</dbReference>
<dbReference type="EMBL" id="CP007139">
    <property type="protein sequence ID" value="AIE83646.1"/>
    <property type="molecule type" value="Genomic_DNA"/>
</dbReference>
<feature type="domain" description="N-acetyltransferase" evidence="1">
    <location>
        <begin position="106"/>
        <end position="247"/>
    </location>
</feature>
<dbReference type="SUPFAM" id="SSF55729">
    <property type="entry name" value="Acyl-CoA N-acyltransferases (Nat)"/>
    <property type="match status" value="1"/>
</dbReference>
<dbReference type="CDD" id="cd04301">
    <property type="entry name" value="NAT_SF"/>
    <property type="match status" value="1"/>
</dbReference>
<dbReference type="AlphaFoldDB" id="A0A068NJH3"/>
<dbReference type="PANTHER" id="PTHR43072">
    <property type="entry name" value="N-ACETYLTRANSFERASE"/>
    <property type="match status" value="1"/>
</dbReference>
<dbReference type="GO" id="GO:0016747">
    <property type="term" value="F:acyltransferase activity, transferring groups other than amino-acyl groups"/>
    <property type="evidence" value="ECO:0007669"/>
    <property type="project" value="InterPro"/>
</dbReference>
<dbReference type="HOGENOM" id="CLU_1097562_0_0_0"/>
<dbReference type="InterPro" id="IPR000182">
    <property type="entry name" value="GNAT_dom"/>
</dbReference>
<evidence type="ECO:0000313" key="3">
    <source>
        <dbReference type="Proteomes" id="UP000027982"/>
    </source>
</evidence>
<name>A0A068NJH3_FIMGI</name>
<proteinExistence type="predicted"/>
<dbReference type="STRING" id="661478.OP10G_0278"/>
<dbReference type="OrthoDB" id="9809751at2"/>
<keyword evidence="3" id="KW-1185">Reference proteome</keyword>
<dbReference type="Proteomes" id="UP000027982">
    <property type="component" value="Chromosome"/>
</dbReference>
<dbReference type="Gene3D" id="3.40.630.30">
    <property type="match status" value="1"/>
</dbReference>
<dbReference type="KEGG" id="fgi:OP10G_0278"/>
<accession>A0A068NJH3</accession>
<dbReference type="RefSeq" id="WP_025227684.1">
    <property type="nucleotide sequence ID" value="NZ_CP007139.1"/>
</dbReference>
<dbReference type="eggNOG" id="COG0454">
    <property type="taxonomic scope" value="Bacteria"/>
</dbReference>
<protein>
    <submittedName>
        <fullName evidence="2">GCN5-like N-acetyltransferase</fullName>
    </submittedName>
</protein>
<dbReference type="Pfam" id="PF13508">
    <property type="entry name" value="Acetyltransf_7"/>
    <property type="match status" value="1"/>
</dbReference>
<keyword evidence="2" id="KW-0808">Transferase</keyword>